<dbReference type="GO" id="GO:0016020">
    <property type="term" value="C:membrane"/>
    <property type="evidence" value="ECO:0007669"/>
    <property type="project" value="UniProtKB-SubCell"/>
</dbReference>
<organism evidence="8 9">
    <name type="scientific">Adineta steineri</name>
    <dbReference type="NCBI Taxonomy" id="433720"/>
    <lineage>
        <taxon>Eukaryota</taxon>
        <taxon>Metazoa</taxon>
        <taxon>Spiralia</taxon>
        <taxon>Gnathifera</taxon>
        <taxon>Rotifera</taxon>
        <taxon>Eurotatoria</taxon>
        <taxon>Bdelloidea</taxon>
        <taxon>Adinetida</taxon>
        <taxon>Adinetidae</taxon>
        <taxon>Adineta</taxon>
    </lineage>
</organism>
<evidence type="ECO:0000256" key="6">
    <source>
        <dbReference type="ARBA" id="ARBA00023180"/>
    </source>
</evidence>
<dbReference type="Pfam" id="PF04515">
    <property type="entry name" value="Choline_transpo"/>
    <property type="match status" value="1"/>
</dbReference>
<gene>
    <name evidence="8" type="ORF">VCS650_LOCUS15651</name>
</gene>
<dbReference type="GO" id="GO:0022857">
    <property type="term" value="F:transmembrane transporter activity"/>
    <property type="evidence" value="ECO:0007669"/>
    <property type="project" value="InterPro"/>
</dbReference>
<dbReference type="InterPro" id="IPR007603">
    <property type="entry name" value="Choline_transptr-like"/>
</dbReference>
<feature type="transmembrane region" description="Helical" evidence="7">
    <location>
        <begin position="400"/>
        <end position="422"/>
    </location>
</feature>
<feature type="transmembrane region" description="Helical" evidence="7">
    <location>
        <begin position="529"/>
        <end position="549"/>
    </location>
</feature>
<protein>
    <recommendedName>
        <fullName evidence="10">Choline transporter-like protein</fullName>
    </recommendedName>
</protein>
<reference evidence="8" key="1">
    <citation type="submission" date="2021-02" db="EMBL/GenBank/DDBJ databases">
        <authorList>
            <person name="Nowell W R."/>
        </authorList>
    </citation>
    <scope>NUCLEOTIDE SEQUENCE</scope>
</reference>
<comment type="caution">
    <text evidence="8">The sequence shown here is derived from an EMBL/GenBank/DDBJ whole genome shotgun (WGS) entry which is preliminary data.</text>
</comment>
<accession>A0A814I2N8</accession>
<dbReference type="AlphaFoldDB" id="A0A814I2N8"/>
<sequence length="807" mass="93351">MSLESNVEPRPSIFDRRKRGCTDWPCLLIFVLLLILYILFAIFVFREGSLRRFIYPTDTQGRICGTDSQIHRDYLQFFDIIKCIKYILIGARCPTPQICVEQCPSKFYHYKLLYAQELKLPTINKDKIKQIRAQLSCEKSAELQVENPNISIYSLVKERKVCAPYSFPSINFYGRCLPSIIVHALNLTIQQADDIIKNRGGNTTDDDIIPDKISMQNSLEYFKKALQIKRVISYMFEDLIESRYVLLLSLLFAMIILLIYMFLLRYLAQWIIWLSLILCIIVFALAASFCFVARIRMEKYSTNNNALFDLDEMNITLNINNFDINNTDAKISAVEKFDTAMNLLDEFVPMSVIWLVIGIICCVVCAILMICTCCLCERIRLAAALIEEASKAICYALTILIWPIITFILNIGFVILGILVLAHYSTLGRPIYQISCTQDFGQSCRKESLRSYVLSNETRQINIHTIPKSCLDYHEGDSCNLDEFTQLNCTIDRIQCVYVSYGFVDETFQHYLNSVWSHRFAQFLSEHSWLVNIFNIFMIYWLIAFTIALEQMILACTFVSYYWQLNQLNQKCCHNYIHKCLCFQGVLLTFRYHLGTIAFGSSIIAIIDTLRTLIDLIKDRMEAMNIDNYGKCCLKLIKGSLNCIRCCFQFFSRYTYIMTAVSGKWFCSSAFTATKLLLENCLRVFILDRVCAILLYIGRITITIGSCVFTAYVLDNIGLNITLHFSWFPVLIIGISVYISSAIFLNVYATATSTLFFCVLYDLEVRNDSQQISNRLREIIDKSNDFRKNKFEIIDEQSTNDRTQSRF</sequence>
<evidence type="ECO:0000256" key="3">
    <source>
        <dbReference type="ARBA" id="ARBA00022692"/>
    </source>
</evidence>
<keyword evidence="6" id="KW-0325">Glycoprotein</keyword>
<dbReference type="PANTHER" id="PTHR12385">
    <property type="entry name" value="CHOLINE TRANSPORTER-LIKE (SLC FAMILY 44)"/>
    <property type="match status" value="1"/>
</dbReference>
<evidence type="ECO:0000256" key="1">
    <source>
        <dbReference type="ARBA" id="ARBA00004141"/>
    </source>
</evidence>
<keyword evidence="5 7" id="KW-0472">Membrane</keyword>
<dbReference type="Proteomes" id="UP000663891">
    <property type="component" value="Unassembled WGS sequence"/>
</dbReference>
<name>A0A814I2N8_9BILA</name>
<evidence type="ECO:0008006" key="10">
    <source>
        <dbReference type="Google" id="ProtNLM"/>
    </source>
</evidence>
<evidence type="ECO:0000313" key="9">
    <source>
        <dbReference type="Proteomes" id="UP000663891"/>
    </source>
</evidence>
<dbReference type="EMBL" id="CAJNON010000136">
    <property type="protein sequence ID" value="CAF1018319.1"/>
    <property type="molecule type" value="Genomic_DNA"/>
</dbReference>
<feature type="transmembrane region" description="Helical" evidence="7">
    <location>
        <begin position="244"/>
        <end position="264"/>
    </location>
</feature>
<feature type="transmembrane region" description="Helical" evidence="7">
    <location>
        <begin position="592"/>
        <end position="614"/>
    </location>
</feature>
<keyword evidence="3 7" id="KW-0812">Transmembrane</keyword>
<feature type="transmembrane region" description="Helical" evidence="7">
    <location>
        <begin position="693"/>
        <end position="714"/>
    </location>
</feature>
<evidence type="ECO:0000256" key="7">
    <source>
        <dbReference type="SAM" id="Phobius"/>
    </source>
</evidence>
<evidence type="ECO:0000313" key="8">
    <source>
        <dbReference type="EMBL" id="CAF1018319.1"/>
    </source>
</evidence>
<feature type="transmembrane region" description="Helical" evidence="7">
    <location>
        <begin position="352"/>
        <end position="380"/>
    </location>
</feature>
<comment type="subcellular location">
    <subcellularLocation>
        <location evidence="1">Membrane</location>
        <topology evidence="1">Multi-pass membrane protein</topology>
    </subcellularLocation>
</comment>
<proteinExistence type="inferred from homology"/>
<dbReference type="PANTHER" id="PTHR12385:SF14">
    <property type="entry name" value="CHOLINE TRANSPORTER-LIKE 2"/>
    <property type="match status" value="1"/>
</dbReference>
<feature type="transmembrane region" description="Helical" evidence="7">
    <location>
        <begin position="726"/>
        <end position="748"/>
    </location>
</feature>
<evidence type="ECO:0000256" key="4">
    <source>
        <dbReference type="ARBA" id="ARBA00022989"/>
    </source>
</evidence>
<dbReference type="OrthoDB" id="420519at2759"/>
<feature type="transmembrane region" description="Helical" evidence="7">
    <location>
        <begin position="270"/>
        <end position="293"/>
    </location>
</feature>
<evidence type="ECO:0000256" key="2">
    <source>
        <dbReference type="ARBA" id="ARBA00007168"/>
    </source>
</evidence>
<feature type="transmembrane region" description="Helical" evidence="7">
    <location>
        <begin position="27"/>
        <end position="45"/>
    </location>
</feature>
<comment type="similarity">
    <text evidence="2">Belongs to the CTL (choline transporter-like) family.</text>
</comment>
<keyword evidence="4 7" id="KW-1133">Transmembrane helix</keyword>
<evidence type="ECO:0000256" key="5">
    <source>
        <dbReference type="ARBA" id="ARBA00023136"/>
    </source>
</evidence>